<protein>
    <submittedName>
        <fullName evidence="8">Poly [ADP-ribose] polymerase 15-like</fullName>
    </submittedName>
</protein>
<dbReference type="SUPFAM" id="SSF56399">
    <property type="entry name" value="ADP-ribosylation"/>
    <property type="match status" value="1"/>
</dbReference>
<dbReference type="GO" id="GO:0010629">
    <property type="term" value="P:negative regulation of gene expression"/>
    <property type="evidence" value="ECO:0007669"/>
    <property type="project" value="TreeGrafter"/>
</dbReference>
<evidence type="ECO:0000313" key="8">
    <source>
        <dbReference type="EMBL" id="CAB3264662.1"/>
    </source>
</evidence>
<dbReference type="Gene3D" id="3.90.228.10">
    <property type="match status" value="1"/>
</dbReference>
<dbReference type="AlphaFoldDB" id="A0A6F9DMI6"/>
<evidence type="ECO:0000256" key="2">
    <source>
        <dbReference type="ARBA" id="ARBA00022676"/>
    </source>
</evidence>
<proteinExistence type="evidence at transcript level"/>
<keyword evidence="5" id="KW-0539">Nucleus</keyword>
<name>A0A6F9DMI6_9ASCI</name>
<evidence type="ECO:0000256" key="1">
    <source>
        <dbReference type="ARBA" id="ARBA00004123"/>
    </source>
</evidence>
<dbReference type="InterPro" id="IPR012317">
    <property type="entry name" value="Poly(ADP-ribose)pol_cat_dom"/>
</dbReference>
<dbReference type="PANTHER" id="PTHR14453">
    <property type="entry name" value="PARP/ZINC FINGER CCCH TYPE DOMAIN CONTAINING PROTEIN"/>
    <property type="match status" value="1"/>
</dbReference>
<evidence type="ECO:0000256" key="6">
    <source>
        <dbReference type="ARBA" id="ARBA00024347"/>
    </source>
</evidence>
<evidence type="ECO:0000259" key="7">
    <source>
        <dbReference type="PROSITE" id="PS51059"/>
    </source>
</evidence>
<comment type="subcellular location">
    <subcellularLocation>
        <location evidence="1">Nucleus</location>
    </subcellularLocation>
</comment>
<keyword evidence="4" id="KW-0520">NAD</keyword>
<dbReference type="PROSITE" id="PS51059">
    <property type="entry name" value="PARP_CATALYTIC"/>
    <property type="match status" value="1"/>
</dbReference>
<evidence type="ECO:0000256" key="3">
    <source>
        <dbReference type="ARBA" id="ARBA00022679"/>
    </source>
</evidence>
<organism evidence="8">
    <name type="scientific">Phallusia mammillata</name>
    <dbReference type="NCBI Taxonomy" id="59560"/>
    <lineage>
        <taxon>Eukaryota</taxon>
        <taxon>Metazoa</taxon>
        <taxon>Chordata</taxon>
        <taxon>Tunicata</taxon>
        <taxon>Ascidiacea</taxon>
        <taxon>Phlebobranchia</taxon>
        <taxon>Ascidiidae</taxon>
        <taxon>Phallusia</taxon>
    </lineage>
</organism>
<dbReference type="PANTHER" id="PTHR14453:SF67">
    <property type="entry name" value="POLY [ADP-RIBOSE] POLYMERASE"/>
    <property type="match status" value="1"/>
</dbReference>
<dbReference type="GO" id="GO:0003714">
    <property type="term" value="F:transcription corepressor activity"/>
    <property type="evidence" value="ECO:0007669"/>
    <property type="project" value="TreeGrafter"/>
</dbReference>
<evidence type="ECO:0000256" key="4">
    <source>
        <dbReference type="ARBA" id="ARBA00023027"/>
    </source>
</evidence>
<reference evidence="8" key="1">
    <citation type="submission" date="2020-04" db="EMBL/GenBank/DDBJ databases">
        <authorList>
            <person name="Neveu A P."/>
        </authorList>
    </citation>
    <scope>NUCLEOTIDE SEQUENCE</scope>
    <source>
        <tissue evidence="8">Whole embryo</tissue>
    </source>
</reference>
<keyword evidence="2" id="KW-0328">Glycosyltransferase</keyword>
<sequence length="61" mass="6918">MFLANVITGEYCVGHSDLKVPPEKPGQKSKYDSTVDREHSPRIFVVYKDSSAYASYLITFM</sequence>
<dbReference type="GO" id="GO:0005634">
    <property type="term" value="C:nucleus"/>
    <property type="evidence" value="ECO:0007669"/>
    <property type="project" value="UniProtKB-SubCell"/>
</dbReference>
<feature type="domain" description="PARP catalytic" evidence="7">
    <location>
        <begin position="1"/>
        <end position="61"/>
    </location>
</feature>
<evidence type="ECO:0000256" key="5">
    <source>
        <dbReference type="ARBA" id="ARBA00023242"/>
    </source>
</evidence>
<dbReference type="GO" id="GO:0005737">
    <property type="term" value="C:cytoplasm"/>
    <property type="evidence" value="ECO:0007669"/>
    <property type="project" value="TreeGrafter"/>
</dbReference>
<dbReference type="GO" id="GO:0003950">
    <property type="term" value="F:NAD+ poly-ADP-ribosyltransferase activity"/>
    <property type="evidence" value="ECO:0007669"/>
    <property type="project" value="InterPro"/>
</dbReference>
<gene>
    <name evidence="8" type="primary">Parp15-002</name>
</gene>
<keyword evidence="3" id="KW-0808">Transferase</keyword>
<dbReference type="EMBL" id="LR788800">
    <property type="protein sequence ID" value="CAB3264662.1"/>
    <property type="molecule type" value="mRNA"/>
</dbReference>
<comment type="similarity">
    <text evidence="6">Belongs to the ARTD/PARP family.</text>
</comment>
<accession>A0A6F9DMI6</accession>
<dbReference type="InterPro" id="IPR052056">
    <property type="entry name" value="Mono-ARTD/PARP"/>
</dbReference>